<dbReference type="AlphaFoldDB" id="A0A3Q2Z3S7"/>
<feature type="signal peptide" evidence="2">
    <location>
        <begin position="1"/>
        <end position="24"/>
    </location>
</feature>
<evidence type="ECO:0000256" key="2">
    <source>
        <dbReference type="SAM" id="SignalP"/>
    </source>
</evidence>
<dbReference type="GeneTree" id="ENSGT00940000177422"/>
<reference evidence="3" key="2">
    <citation type="submission" date="2025-09" db="UniProtKB">
        <authorList>
            <consortium name="Ensembl"/>
        </authorList>
    </citation>
    <scope>IDENTIFICATION</scope>
</reference>
<keyword evidence="2" id="KW-0732">Signal</keyword>
<keyword evidence="4" id="KW-1185">Reference proteome</keyword>
<dbReference type="Ensembl" id="ENSHCOT00000005619.1">
    <property type="protein sequence ID" value="ENSHCOP00000020662.1"/>
    <property type="gene ID" value="ENSHCOG00000006940.1"/>
</dbReference>
<protein>
    <recommendedName>
        <fullName evidence="5">Fibronectin type-III domain-containing protein</fullName>
    </recommendedName>
</protein>
<organism evidence="3 4">
    <name type="scientific">Hippocampus comes</name>
    <name type="common">Tiger tail seahorse</name>
    <dbReference type="NCBI Taxonomy" id="109280"/>
    <lineage>
        <taxon>Eukaryota</taxon>
        <taxon>Metazoa</taxon>
        <taxon>Chordata</taxon>
        <taxon>Craniata</taxon>
        <taxon>Vertebrata</taxon>
        <taxon>Euteleostomi</taxon>
        <taxon>Actinopterygii</taxon>
        <taxon>Neopterygii</taxon>
        <taxon>Teleostei</taxon>
        <taxon>Neoteleostei</taxon>
        <taxon>Acanthomorphata</taxon>
        <taxon>Syngnathiaria</taxon>
        <taxon>Syngnathiformes</taxon>
        <taxon>Syngnathoidei</taxon>
        <taxon>Syngnathidae</taxon>
        <taxon>Hippocampus</taxon>
    </lineage>
</organism>
<evidence type="ECO:0000256" key="1">
    <source>
        <dbReference type="SAM" id="MobiDB-lite"/>
    </source>
</evidence>
<dbReference type="OMA" id="QTSCFTN"/>
<sequence length="465" mass="51042">NFSLHNFFIFWLTCVNDFINNVTCTLNISSGENCTIYGYKKIRIKKDVGTRSEMPNISMKCNGGLVEYLKDYAPGRHIKMHPPGLPNVTFTDNDTTVIDWHPGSPCSQEIHTFPTNEPQLRIAAGRLKGKHHVRVKVKPTQREGSQWSEWSPPASLVWPESANRGKEEREAEHYRLFGLYPLNYPVYHFRFLKMKPVPNPSTYFQTLHGGNLKKWLNPSCVEYLHFAQPVDHISPVEVCEKWAAGPSAFTPPSSTCAPQPPSNIAPSAGSDEIPKDMLVGNSSSSSSSFSNLGYFASGSSSSSVKTEPNLAHFASKDDFHFLHKAHHRNFHLCPALSESPSSESFERGAQSPDSGFCVGKEDAEVEEVKQGANGEEVSGHCSSSPRSLPLHLPAQISCPSSPLNLSPTSSDSARTHAPTLAANVSAAGWPVACTTYRPSSMPVESCKAGYFVLQEIQTTFSNASI</sequence>
<name>A0A3Q2Z3S7_HIPCM</name>
<dbReference type="Proteomes" id="UP000264820">
    <property type="component" value="Unplaced"/>
</dbReference>
<evidence type="ECO:0000313" key="4">
    <source>
        <dbReference type="Proteomes" id="UP000264820"/>
    </source>
</evidence>
<feature type="chain" id="PRO_5018785708" description="Fibronectin type-III domain-containing protein" evidence="2">
    <location>
        <begin position="25"/>
        <end position="465"/>
    </location>
</feature>
<feature type="region of interest" description="Disordered" evidence="1">
    <location>
        <begin position="250"/>
        <end position="281"/>
    </location>
</feature>
<reference evidence="3" key="1">
    <citation type="submission" date="2025-08" db="UniProtKB">
        <authorList>
            <consortium name="Ensembl"/>
        </authorList>
    </citation>
    <scope>IDENTIFICATION</scope>
</reference>
<accession>A0A3Q2Z3S7</accession>
<evidence type="ECO:0008006" key="5">
    <source>
        <dbReference type="Google" id="ProtNLM"/>
    </source>
</evidence>
<proteinExistence type="predicted"/>
<evidence type="ECO:0000313" key="3">
    <source>
        <dbReference type="Ensembl" id="ENSHCOP00000020662.1"/>
    </source>
</evidence>
<dbReference type="STRING" id="109280.ENSHCOP00000020662"/>